<sequence>MRRLPIYFLIDVSESMVGEPIDRVQDGMATIIQSLKTDPTALETVFISVIVFAGEAKTIVPLQDIISFYPPKFPIGSGTSLGKGLGHLMYELRKNIVKTTAEQKGDWKPIVFLFTDGVPTDNTSSVISEWNNNWRRTANLIAVSLGGGGDKSILGQLTENVLEVENSTAESYKEFFKWVTDSIKTSSESVENNKSGFELANINSDEIKEVDLSTENNSSTSSYVDDNFVVLAGKCQNTRRTYLMKYKKDLKPTDFAGIPLTTKSYRLNGAFQVDESYEELSGNTETNFTINTEELIGAPTCPCCGNQIAFAVCQCGQIHCIGEEEISTCPSCFNKGRYGAGSGGFDVNRTQG</sequence>
<comment type="caution">
    <text evidence="2">The sequence shown here is derived from an EMBL/GenBank/DDBJ whole genome shotgun (WGS) entry which is preliminary data.</text>
</comment>
<dbReference type="InterPro" id="IPR002035">
    <property type="entry name" value="VWF_A"/>
</dbReference>
<gene>
    <name evidence="2" type="ORF">FHK87_22220</name>
</gene>
<dbReference type="Pfam" id="PF15616">
    <property type="entry name" value="TerY_C"/>
    <property type="match status" value="1"/>
</dbReference>
<dbReference type="Pfam" id="PF00092">
    <property type="entry name" value="VWA"/>
    <property type="match status" value="1"/>
</dbReference>
<protein>
    <submittedName>
        <fullName evidence="2">VWA domain-containing protein</fullName>
    </submittedName>
</protein>
<name>A0A504IVV9_9FLAO</name>
<dbReference type="SUPFAM" id="SSF53300">
    <property type="entry name" value="vWA-like"/>
    <property type="match status" value="1"/>
</dbReference>
<dbReference type="InterPro" id="IPR028274">
    <property type="entry name" value="TerY-C"/>
</dbReference>
<dbReference type="RefSeq" id="WP_140596922.1">
    <property type="nucleotide sequence ID" value="NZ_VFWZ01000009.1"/>
</dbReference>
<dbReference type="Proteomes" id="UP000315540">
    <property type="component" value="Unassembled WGS sequence"/>
</dbReference>
<keyword evidence="3" id="KW-1185">Reference proteome</keyword>
<evidence type="ECO:0000313" key="3">
    <source>
        <dbReference type="Proteomes" id="UP000315540"/>
    </source>
</evidence>
<dbReference type="Gene3D" id="3.40.50.410">
    <property type="entry name" value="von Willebrand factor, type A domain"/>
    <property type="match status" value="1"/>
</dbReference>
<dbReference type="OrthoDB" id="9806395at2"/>
<dbReference type="AlphaFoldDB" id="A0A504IVV9"/>
<evidence type="ECO:0000259" key="1">
    <source>
        <dbReference type="PROSITE" id="PS50234"/>
    </source>
</evidence>
<dbReference type="InterPro" id="IPR036465">
    <property type="entry name" value="vWFA_dom_sf"/>
</dbReference>
<dbReference type="EMBL" id="VFWZ01000009">
    <property type="protein sequence ID" value="TPN82144.1"/>
    <property type="molecule type" value="Genomic_DNA"/>
</dbReference>
<dbReference type="SMART" id="SM00327">
    <property type="entry name" value="VWA"/>
    <property type="match status" value="1"/>
</dbReference>
<accession>A0A504IVV9</accession>
<organism evidence="2 3">
    <name type="scientific">Aquimarina algicola</name>
    <dbReference type="NCBI Taxonomy" id="2589995"/>
    <lineage>
        <taxon>Bacteria</taxon>
        <taxon>Pseudomonadati</taxon>
        <taxon>Bacteroidota</taxon>
        <taxon>Flavobacteriia</taxon>
        <taxon>Flavobacteriales</taxon>
        <taxon>Flavobacteriaceae</taxon>
        <taxon>Aquimarina</taxon>
    </lineage>
</organism>
<reference evidence="2 3" key="1">
    <citation type="submission" date="2019-06" db="EMBL/GenBank/DDBJ databases">
        <authorList>
            <person name="Meng X."/>
        </authorList>
    </citation>
    <scope>NUCLEOTIDE SEQUENCE [LARGE SCALE GENOMIC DNA]</scope>
    <source>
        <strain evidence="2 3">M625</strain>
    </source>
</reference>
<feature type="domain" description="VWFA" evidence="1">
    <location>
        <begin position="5"/>
        <end position="183"/>
    </location>
</feature>
<dbReference type="PROSITE" id="PS50234">
    <property type="entry name" value="VWFA"/>
    <property type="match status" value="1"/>
</dbReference>
<evidence type="ECO:0000313" key="2">
    <source>
        <dbReference type="EMBL" id="TPN82144.1"/>
    </source>
</evidence>
<proteinExistence type="predicted"/>